<dbReference type="PIRSF" id="PIRSF006157">
    <property type="entry name" value="Doxgns_DODA"/>
    <property type="match status" value="1"/>
</dbReference>
<dbReference type="PANTHER" id="PTHR30096">
    <property type="entry name" value="4,5-DOPA DIOXYGENASE EXTRADIOL-LIKE PROTEIN"/>
    <property type="match status" value="1"/>
</dbReference>
<keyword evidence="3" id="KW-0479">Metal-binding</keyword>
<sequence length="259" mass="29017">MMPSFFFAHGAPSLVIEDHEYTGFLKKFASTLPRKPKAIVIFSAHWEDRVQQVSQVSEHGTIYDFYGFPDEMYQMKYPAPGDASLSAQVLSLLNGAGIPSVPDTSRGLDHGSWAVLKLIYPDADIPVVALSVNRYLSNEEQYEIGKALGELREQDVLIIGSGGIVHNLRQISWGAGPESIDSWAMEFDTWIQSRLEDWNLEELLQYRELAPNAERAVPTSEHFIPLLLAMGSGDSVRSAELLHRSYQWGSLSLTAWKFN</sequence>
<evidence type="ECO:0000256" key="1">
    <source>
        <dbReference type="ARBA" id="ARBA00001947"/>
    </source>
</evidence>
<dbReference type="Gene3D" id="3.40.830.10">
    <property type="entry name" value="LigB-like"/>
    <property type="match status" value="1"/>
</dbReference>
<dbReference type="SUPFAM" id="SSF53213">
    <property type="entry name" value="LigB-like"/>
    <property type="match status" value="1"/>
</dbReference>
<dbReference type="Pfam" id="PF02900">
    <property type="entry name" value="LigB"/>
    <property type="match status" value="1"/>
</dbReference>
<evidence type="ECO:0000256" key="4">
    <source>
        <dbReference type="ARBA" id="ARBA00022833"/>
    </source>
</evidence>
<evidence type="ECO:0000256" key="2">
    <source>
        <dbReference type="ARBA" id="ARBA00007581"/>
    </source>
</evidence>
<keyword evidence="4" id="KW-0862">Zinc</keyword>
<dbReference type="AlphaFoldDB" id="A0A089LNJ4"/>
<evidence type="ECO:0000256" key="5">
    <source>
        <dbReference type="ARBA" id="ARBA00023002"/>
    </source>
</evidence>
<evidence type="ECO:0000259" key="6">
    <source>
        <dbReference type="Pfam" id="PF02900"/>
    </source>
</evidence>
<proteinExistence type="inferred from homology"/>
<accession>A0A089LNJ4</accession>
<comment type="cofactor">
    <cofactor evidence="1">
        <name>Zn(2+)</name>
        <dbReference type="ChEBI" id="CHEBI:29105"/>
    </cofactor>
</comment>
<dbReference type="PANTHER" id="PTHR30096:SF0">
    <property type="entry name" value="4,5-DOPA DIOXYGENASE EXTRADIOL-LIKE PROTEIN"/>
    <property type="match status" value="1"/>
</dbReference>
<dbReference type="GO" id="GO:0008270">
    <property type="term" value="F:zinc ion binding"/>
    <property type="evidence" value="ECO:0007669"/>
    <property type="project" value="InterPro"/>
</dbReference>
<protein>
    <submittedName>
        <fullName evidence="7">MFS transporter</fullName>
    </submittedName>
</protein>
<dbReference type="OrthoDB" id="9790889at2"/>
<dbReference type="RefSeq" id="WP_038694584.1">
    <property type="nucleotide sequence ID" value="NZ_CP009286.1"/>
</dbReference>
<dbReference type="InterPro" id="IPR014436">
    <property type="entry name" value="Extradiol_dOase_DODA"/>
</dbReference>
<dbReference type="EMBL" id="CP009286">
    <property type="protein sequence ID" value="AIQ63131.1"/>
    <property type="molecule type" value="Genomic_DNA"/>
</dbReference>
<name>A0A089LNJ4_9BACL</name>
<dbReference type="Proteomes" id="UP000029507">
    <property type="component" value="Chromosome"/>
</dbReference>
<evidence type="ECO:0000256" key="3">
    <source>
        <dbReference type="ARBA" id="ARBA00022723"/>
    </source>
</evidence>
<organism evidence="7 8">
    <name type="scientific">Paenibacillus stellifer</name>
    <dbReference type="NCBI Taxonomy" id="169760"/>
    <lineage>
        <taxon>Bacteria</taxon>
        <taxon>Bacillati</taxon>
        <taxon>Bacillota</taxon>
        <taxon>Bacilli</taxon>
        <taxon>Bacillales</taxon>
        <taxon>Paenibacillaceae</taxon>
        <taxon>Paenibacillus</taxon>
    </lineage>
</organism>
<dbReference type="KEGG" id="pste:PSTEL_08520"/>
<gene>
    <name evidence="7" type="ORF">PSTEL_08520</name>
</gene>
<comment type="similarity">
    <text evidence="2">Belongs to the DODA-type extradiol aromatic ring-opening dioxygenase family.</text>
</comment>
<dbReference type="CDD" id="cd07363">
    <property type="entry name" value="45_DOPA_Dioxygenase"/>
    <property type="match status" value="1"/>
</dbReference>
<feature type="domain" description="Extradiol ring-cleavage dioxygenase class III enzyme subunit B" evidence="6">
    <location>
        <begin position="34"/>
        <end position="247"/>
    </location>
</feature>
<dbReference type="GO" id="GO:0016702">
    <property type="term" value="F:oxidoreductase activity, acting on single donors with incorporation of molecular oxygen, incorporation of two atoms of oxygen"/>
    <property type="evidence" value="ECO:0007669"/>
    <property type="project" value="UniProtKB-ARBA"/>
</dbReference>
<keyword evidence="5" id="KW-0560">Oxidoreductase</keyword>
<reference evidence="7 8" key="1">
    <citation type="submission" date="2014-08" db="EMBL/GenBank/DDBJ databases">
        <title>Comparative genomics of the Paenibacillus odorifer group.</title>
        <authorList>
            <person name="den Bakker H.C."/>
            <person name="Tsai Y.-C."/>
            <person name="Martin N."/>
            <person name="Korlach J."/>
            <person name="Wiedmann M."/>
        </authorList>
    </citation>
    <scope>NUCLEOTIDE SEQUENCE [LARGE SCALE GENOMIC DNA]</scope>
    <source>
        <strain evidence="7 8">DSM 14472</strain>
    </source>
</reference>
<evidence type="ECO:0000313" key="8">
    <source>
        <dbReference type="Proteomes" id="UP000029507"/>
    </source>
</evidence>
<dbReference type="InterPro" id="IPR004183">
    <property type="entry name" value="Xdiol_dOase_suB"/>
</dbReference>
<keyword evidence="8" id="KW-1185">Reference proteome</keyword>
<dbReference type="STRING" id="169760.PSTEL_08520"/>
<dbReference type="GO" id="GO:0008198">
    <property type="term" value="F:ferrous iron binding"/>
    <property type="evidence" value="ECO:0007669"/>
    <property type="project" value="InterPro"/>
</dbReference>
<dbReference type="HOGENOM" id="CLU_046582_2_1_9"/>
<evidence type="ECO:0000313" key="7">
    <source>
        <dbReference type="EMBL" id="AIQ63131.1"/>
    </source>
</evidence>